<dbReference type="STRING" id="307972.A0A2G8KPZ6"/>
<keyword evidence="3 6" id="KW-0812">Transmembrane</keyword>
<evidence type="ECO:0000256" key="5">
    <source>
        <dbReference type="ARBA" id="ARBA00023136"/>
    </source>
</evidence>
<dbReference type="PANTHER" id="PTHR23506">
    <property type="entry name" value="GH10249P"/>
    <property type="match status" value="1"/>
</dbReference>
<dbReference type="SUPFAM" id="SSF103473">
    <property type="entry name" value="MFS general substrate transporter"/>
    <property type="match status" value="1"/>
</dbReference>
<evidence type="ECO:0000256" key="2">
    <source>
        <dbReference type="ARBA" id="ARBA00022448"/>
    </source>
</evidence>
<comment type="subcellular location">
    <subcellularLocation>
        <location evidence="1">Membrane</location>
        <topology evidence="1">Multi-pass membrane protein</topology>
    </subcellularLocation>
</comment>
<dbReference type="Proteomes" id="UP000230750">
    <property type="component" value="Unassembled WGS sequence"/>
</dbReference>
<gene>
    <name evidence="7" type="ORF">BSL78_13094</name>
</gene>
<name>A0A2G8KPZ6_STIJA</name>
<dbReference type="EMBL" id="MRZV01000436">
    <property type="protein sequence ID" value="PIK50028.1"/>
    <property type="molecule type" value="Genomic_DNA"/>
</dbReference>
<dbReference type="AlphaFoldDB" id="A0A2G8KPZ6"/>
<evidence type="ECO:0000256" key="4">
    <source>
        <dbReference type="ARBA" id="ARBA00022989"/>
    </source>
</evidence>
<keyword evidence="5 6" id="KW-0472">Membrane</keyword>
<sequence>MRLGKRKSDSIPTTTKRKDIMFLATNKSKPHCDLNFKGAFRRFKPHLEDAVGWGRGEGADCGGGGAAGIRTRRTFLTGLAIGVVTDVMFIFVKLCKSRHAFFFASLSTECVAAIGSAATDTAALAIVAQVFPHNVAKMIGMVETFSGIACLFGQPMGGLLYQTSRRFLTPLVDAFPLRQCLTPLDDALPLSSIHYPSRHALPLSSMHYTYVDALPLSMMSYPFHRCLTPLVDALPLSWMPYTYVDVLPLSSMPYPSRRCPTNFDDALPLSTMPYPSRRSITPLVMLYPSRRCITLTSMPYPFR</sequence>
<dbReference type="InterPro" id="IPR036259">
    <property type="entry name" value="MFS_trans_sf"/>
</dbReference>
<dbReference type="PANTHER" id="PTHR23506:SF26">
    <property type="entry name" value="MFS-TYPE TRANSPORTER SLC18B1"/>
    <property type="match status" value="1"/>
</dbReference>
<dbReference type="GO" id="GO:0016020">
    <property type="term" value="C:membrane"/>
    <property type="evidence" value="ECO:0007669"/>
    <property type="project" value="UniProtKB-SubCell"/>
</dbReference>
<evidence type="ECO:0000313" key="8">
    <source>
        <dbReference type="Proteomes" id="UP000230750"/>
    </source>
</evidence>
<evidence type="ECO:0000256" key="6">
    <source>
        <dbReference type="SAM" id="Phobius"/>
    </source>
</evidence>
<evidence type="ECO:0000256" key="1">
    <source>
        <dbReference type="ARBA" id="ARBA00004141"/>
    </source>
</evidence>
<dbReference type="GO" id="GO:0022857">
    <property type="term" value="F:transmembrane transporter activity"/>
    <property type="evidence" value="ECO:0007669"/>
    <property type="project" value="TreeGrafter"/>
</dbReference>
<protein>
    <submittedName>
        <fullName evidence="7">MFS-type transporter SLC18B1</fullName>
    </submittedName>
</protein>
<keyword evidence="2" id="KW-0813">Transport</keyword>
<keyword evidence="8" id="KW-1185">Reference proteome</keyword>
<proteinExistence type="predicted"/>
<dbReference type="Gene3D" id="1.20.1250.20">
    <property type="entry name" value="MFS general substrate transporter like domains"/>
    <property type="match status" value="1"/>
</dbReference>
<dbReference type="InterPro" id="IPR050930">
    <property type="entry name" value="MFS_Vesicular_Transporter"/>
</dbReference>
<keyword evidence="4 6" id="KW-1133">Transmembrane helix</keyword>
<accession>A0A2G8KPZ6</accession>
<feature type="transmembrane region" description="Helical" evidence="6">
    <location>
        <begin position="74"/>
        <end position="92"/>
    </location>
</feature>
<evidence type="ECO:0000256" key="3">
    <source>
        <dbReference type="ARBA" id="ARBA00022692"/>
    </source>
</evidence>
<evidence type="ECO:0000313" key="7">
    <source>
        <dbReference type="EMBL" id="PIK50028.1"/>
    </source>
</evidence>
<organism evidence="7 8">
    <name type="scientific">Stichopus japonicus</name>
    <name type="common">Sea cucumber</name>
    <dbReference type="NCBI Taxonomy" id="307972"/>
    <lineage>
        <taxon>Eukaryota</taxon>
        <taxon>Metazoa</taxon>
        <taxon>Echinodermata</taxon>
        <taxon>Eleutherozoa</taxon>
        <taxon>Echinozoa</taxon>
        <taxon>Holothuroidea</taxon>
        <taxon>Aspidochirotacea</taxon>
        <taxon>Aspidochirotida</taxon>
        <taxon>Stichopodidae</taxon>
        <taxon>Apostichopus</taxon>
    </lineage>
</organism>
<comment type="caution">
    <text evidence="7">The sequence shown here is derived from an EMBL/GenBank/DDBJ whole genome shotgun (WGS) entry which is preliminary data.</text>
</comment>
<reference evidence="7 8" key="1">
    <citation type="journal article" date="2017" name="PLoS Biol.">
        <title>The sea cucumber genome provides insights into morphological evolution and visceral regeneration.</title>
        <authorList>
            <person name="Zhang X."/>
            <person name="Sun L."/>
            <person name="Yuan J."/>
            <person name="Sun Y."/>
            <person name="Gao Y."/>
            <person name="Zhang L."/>
            <person name="Li S."/>
            <person name="Dai H."/>
            <person name="Hamel J.F."/>
            <person name="Liu C."/>
            <person name="Yu Y."/>
            <person name="Liu S."/>
            <person name="Lin W."/>
            <person name="Guo K."/>
            <person name="Jin S."/>
            <person name="Xu P."/>
            <person name="Storey K.B."/>
            <person name="Huan P."/>
            <person name="Zhang T."/>
            <person name="Zhou Y."/>
            <person name="Zhang J."/>
            <person name="Lin C."/>
            <person name="Li X."/>
            <person name="Xing L."/>
            <person name="Huo D."/>
            <person name="Sun M."/>
            <person name="Wang L."/>
            <person name="Mercier A."/>
            <person name="Li F."/>
            <person name="Yang H."/>
            <person name="Xiang J."/>
        </authorList>
    </citation>
    <scope>NUCLEOTIDE SEQUENCE [LARGE SCALE GENOMIC DNA]</scope>
    <source>
        <strain evidence="7">Shaxun</strain>
        <tissue evidence="7">Muscle</tissue>
    </source>
</reference>